<gene>
    <name evidence="2" type="ORF">TTEB3V08_LOCUS2969</name>
</gene>
<sequence length="764" mass="81699">MYLNLHGGRVENHFGRNLNTPDRDSNLDLPVIVSIVYCKSSAFDHAATEVSLFVIGLLVVKPRPALNLPEGLLTTASSTPDYQFFSTHLNPIPLNKLHSLTRLNLSLMIPWYNPLTIWNGSLGGDPQHSLTQLPSSQTPNMSHHLTPANSPLPVTSNNGEEIPPGGLTSHRSQPMQPRSVIPTRGGVGGTLDRAGSLYHHGILTSHRSPFLNLNSVSQNMIPYSPGARTYFLLPGEVFGGFTAHSSVVCHPGMSDAYRSPLLWFRSPHFTQYLVKIPIHVDNRGVRGFHNGLVGHGIGVSGHHKGTTLRSYHPFVMFQPRSGSLGGPSLEFVSEHHPEIVSGHHPEIVSGHHPGIVSGHGLGIVPGHHTGTIPGHNPEIVLGDSPQIISGHNPGIISGHHPGIVSVHHSGISSGNGPVIISGRPPGILPGHHLGIVSGHPPGIVSEHHPGIVLGNHQATLPVRPVWLWGRLVSPYLPYPSSLVSDGEHSVHYTQVPGGVMGHCTLPAPRFLTSEDINSGLRNASEAGRERVSYHAPVIYWDHHVVPEASRGYWSPHTTVGTTYPSANVCSNSSGCPHTPGNNNTESSKKLVNASRSATPLDLGMSRLHLLSLSRLLGLGAGIQGYGTSSSGEGKGLAAYVTRKYSHQVVDYGYGQVPTANIGSIPSLPPSGSYQQTNYTPPTAVSSPGYQQQASSSLSTPPDYQHQPALYKPPVYTLPSILPTVYHRVHSDYGYDVSKFSLDGSGLQESDKKIGVDAKIGIGKV</sequence>
<dbReference type="EMBL" id="OE000740">
    <property type="protein sequence ID" value="CAD7454878.1"/>
    <property type="molecule type" value="Genomic_DNA"/>
</dbReference>
<evidence type="ECO:0000256" key="1">
    <source>
        <dbReference type="SAM" id="MobiDB-lite"/>
    </source>
</evidence>
<protein>
    <submittedName>
        <fullName evidence="2">Uncharacterized protein</fullName>
    </submittedName>
</protein>
<organism evidence="2">
    <name type="scientific">Timema tahoe</name>
    <dbReference type="NCBI Taxonomy" id="61484"/>
    <lineage>
        <taxon>Eukaryota</taxon>
        <taxon>Metazoa</taxon>
        <taxon>Ecdysozoa</taxon>
        <taxon>Arthropoda</taxon>
        <taxon>Hexapoda</taxon>
        <taxon>Insecta</taxon>
        <taxon>Pterygota</taxon>
        <taxon>Neoptera</taxon>
        <taxon>Polyneoptera</taxon>
        <taxon>Phasmatodea</taxon>
        <taxon>Timematodea</taxon>
        <taxon>Timematoidea</taxon>
        <taxon>Timematidae</taxon>
        <taxon>Timema</taxon>
    </lineage>
</organism>
<reference evidence="2" key="1">
    <citation type="submission" date="2020-11" db="EMBL/GenBank/DDBJ databases">
        <authorList>
            <person name="Tran Van P."/>
        </authorList>
    </citation>
    <scope>NUCLEOTIDE SEQUENCE</scope>
</reference>
<dbReference type="AlphaFoldDB" id="A0A7R9FJQ7"/>
<evidence type="ECO:0000313" key="2">
    <source>
        <dbReference type="EMBL" id="CAD7454878.1"/>
    </source>
</evidence>
<name>A0A7R9FJQ7_9NEOP</name>
<proteinExistence type="predicted"/>
<feature type="region of interest" description="Disordered" evidence="1">
    <location>
        <begin position="666"/>
        <end position="703"/>
    </location>
</feature>
<accession>A0A7R9FJQ7</accession>
<feature type="compositionally biased region" description="Polar residues" evidence="1">
    <location>
        <begin position="673"/>
        <end position="701"/>
    </location>
</feature>